<name>A0ABM9QDQ8_9FIRM</name>
<keyword evidence="3 6" id="KW-0067">ATP-binding</keyword>
<evidence type="ECO:0000256" key="1">
    <source>
        <dbReference type="ARBA" id="ARBA00006607"/>
    </source>
</evidence>
<dbReference type="Pfam" id="PF00118">
    <property type="entry name" value="Cpn60_TCP1"/>
    <property type="match status" value="1"/>
</dbReference>
<dbReference type="InterPro" id="IPR027413">
    <property type="entry name" value="GROEL-like_equatorial_sf"/>
</dbReference>
<dbReference type="NCBIfam" id="NF000592">
    <property type="entry name" value="PRK00013.1"/>
    <property type="match status" value="1"/>
</dbReference>
<dbReference type="NCBIfam" id="NF009487">
    <property type="entry name" value="PRK12849.1"/>
    <property type="match status" value="1"/>
</dbReference>
<evidence type="ECO:0000256" key="2">
    <source>
        <dbReference type="ARBA" id="ARBA00022741"/>
    </source>
</evidence>
<dbReference type="InterPro" id="IPR001844">
    <property type="entry name" value="Cpn60/GroEL"/>
</dbReference>
<dbReference type="RefSeq" id="WP_038670252.1">
    <property type="nucleotide sequence ID" value="NZ_DAWABQ010000012.1"/>
</dbReference>
<evidence type="ECO:0000256" key="5">
    <source>
        <dbReference type="ARBA" id="ARBA00023235"/>
    </source>
</evidence>
<evidence type="ECO:0000313" key="9">
    <source>
        <dbReference type="EMBL" id="CCO03827.1"/>
    </source>
</evidence>
<dbReference type="SUPFAM" id="SSF54849">
    <property type="entry name" value="GroEL-intermediate domain like"/>
    <property type="match status" value="1"/>
</dbReference>
<comment type="subunit">
    <text evidence="6 8">Forms a cylinder of 14 subunits composed of two heptameric rings stacked back-to-back. Interacts with the co-chaperonin GroES.</text>
</comment>
<keyword evidence="10" id="KW-1185">Reference proteome</keyword>
<sequence>MAKDIIFGEDARKALQSGIDKLANTVKITLGPKGRNVVLDKKYGAPLITNDGVTIAKEIELDDPFENMGAQLVKEVATKTNDAAGDGTTTATLLAQALVREGMKNIAAGANPMVLKKGMDQAVDTAVETIVANSKKIEGSEEIARVGAVSAADENIGKLIAEAMEKVTADGVITLEESKTAETYSEVVEGMQFDRGYIAPYMVTDTDKMEAVLDDAYILITDKKISNIQEILPLLEQIVKAGKKLLIIAEDVEGEALSTLIVNKLRGTFTCVAVKAPGFGDRRKEMLQDIAILTGGQVISSELGLELSETTMEQLGRARQVVVQKENTIIVDGAGNSDDIKARVGQIKSQIENTTSDFDREKLQERLAKLSGGVAVIKVGAATEVEMKEKKLRIEDALAATKAAVEEGIVAGGGTALINAMPAVKKLVDKLSGDEKTGAQIVYKALEEPVRQIAVNAGLEGSVIIDKIIRSRKVGYGFNAYTSEYVDMIPAGIVDPTKVTRSALQNAASVASMVLTTESLVADKKDPQADAAMAAAAAGAGGMGGMY</sequence>
<keyword evidence="4 6" id="KW-0143">Chaperone</keyword>
<gene>
    <name evidence="6 9" type="primary">groEL</name>
    <name evidence="6" type="synonym">groL</name>
    <name evidence="9" type="ORF">RBI_I00087</name>
</gene>
<evidence type="ECO:0000256" key="6">
    <source>
        <dbReference type="HAMAP-Rule" id="MF_00600"/>
    </source>
</evidence>
<dbReference type="Gene3D" id="1.10.560.10">
    <property type="entry name" value="GroEL-like equatorial domain"/>
    <property type="match status" value="1"/>
</dbReference>
<keyword evidence="5 6" id="KW-0413">Isomerase</keyword>
<dbReference type="Gene3D" id="3.30.260.10">
    <property type="entry name" value="TCP-1-like chaperonin intermediate domain"/>
    <property type="match status" value="1"/>
</dbReference>
<comment type="caution">
    <text evidence="6">Lacks conserved residue(s) required for the propagation of feature annotation.</text>
</comment>
<comment type="similarity">
    <text evidence="1 6 7">Belongs to the chaperonin (HSP60) family.</text>
</comment>
<evidence type="ECO:0000256" key="7">
    <source>
        <dbReference type="RuleBase" id="RU000418"/>
    </source>
</evidence>
<dbReference type="PANTHER" id="PTHR45633">
    <property type="entry name" value="60 KDA HEAT SHOCK PROTEIN, MITOCHONDRIAL"/>
    <property type="match status" value="1"/>
</dbReference>
<protein>
    <recommendedName>
        <fullName evidence="6">Chaperonin GroEL</fullName>
        <ecNumber evidence="6">5.6.1.7</ecNumber>
    </recommendedName>
    <alternativeName>
        <fullName evidence="6">60 kDa chaperonin</fullName>
    </alternativeName>
    <alternativeName>
        <fullName evidence="6">Chaperonin-60</fullName>
        <shortName evidence="6">Cpn60</shortName>
    </alternativeName>
</protein>
<dbReference type="NCBIfam" id="NF009489">
    <property type="entry name" value="PRK12851.1"/>
    <property type="match status" value="1"/>
</dbReference>
<dbReference type="PRINTS" id="PR00298">
    <property type="entry name" value="CHAPERONIN60"/>
</dbReference>
<dbReference type="EMBL" id="HF545616">
    <property type="protein sequence ID" value="CCO03827.1"/>
    <property type="molecule type" value="Genomic_DNA"/>
</dbReference>
<keyword evidence="2 6" id="KW-0547">Nucleotide-binding</keyword>
<evidence type="ECO:0000256" key="8">
    <source>
        <dbReference type="RuleBase" id="RU000419"/>
    </source>
</evidence>
<evidence type="ECO:0000256" key="4">
    <source>
        <dbReference type="ARBA" id="ARBA00023186"/>
    </source>
</evidence>
<dbReference type="InterPro" id="IPR027409">
    <property type="entry name" value="GroEL-like_apical_dom_sf"/>
</dbReference>
<dbReference type="InterPro" id="IPR018370">
    <property type="entry name" value="Chaperonin_Cpn60_CS"/>
</dbReference>
<dbReference type="InterPro" id="IPR027410">
    <property type="entry name" value="TCP-1-like_intermed_sf"/>
</dbReference>
<dbReference type="EC" id="5.6.1.7" evidence="6"/>
<reference evidence="9 10" key="1">
    <citation type="journal article" date="2014" name="Int. J. Syst. Evol. Microbiol.">
        <title>Complete genome of a new Firmicutes species belonging to the dominant human colonic microbiota ('Ruminococcus bicirculans') reveals two chromosomes and a selective capacity to utilize plant glucans.</title>
        <authorList>
            <consortium name="NISC Comparative Sequencing Program"/>
            <person name="Wegmann U."/>
            <person name="Louis P."/>
            <person name="Goesmann A."/>
            <person name="Henrissat B."/>
            <person name="Duncan S.H."/>
            <person name="Flint H.J."/>
        </authorList>
    </citation>
    <scope>NUCLEOTIDE SEQUENCE [LARGE SCALE GENOMIC DNA]</scope>
    <source>
        <strain evidence="9 10">80/3</strain>
    </source>
</reference>
<evidence type="ECO:0000313" key="10">
    <source>
        <dbReference type="Proteomes" id="UP000027600"/>
    </source>
</evidence>
<dbReference type="PROSITE" id="PS00296">
    <property type="entry name" value="CHAPERONINS_CPN60"/>
    <property type="match status" value="1"/>
</dbReference>
<comment type="function">
    <text evidence="6 8">Together with its co-chaperonin GroES, plays an essential role in assisting protein folding. The GroEL-GroES system forms a nano-cage that allows encapsulation of the non-native substrate proteins and provides a physical environment optimized to promote and accelerate protein folding.</text>
</comment>
<dbReference type="NCBIfam" id="NF009488">
    <property type="entry name" value="PRK12850.1"/>
    <property type="match status" value="1"/>
</dbReference>
<evidence type="ECO:0000256" key="3">
    <source>
        <dbReference type="ARBA" id="ARBA00022840"/>
    </source>
</evidence>
<feature type="binding site" evidence="6">
    <location>
        <position position="495"/>
    </location>
    <ligand>
        <name>ATP</name>
        <dbReference type="ChEBI" id="CHEBI:30616"/>
    </ligand>
</feature>
<dbReference type="Gene3D" id="3.50.7.10">
    <property type="entry name" value="GroEL"/>
    <property type="match status" value="1"/>
</dbReference>
<dbReference type="NCBIfam" id="TIGR02348">
    <property type="entry name" value="GroEL"/>
    <property type="match status" value="1"/>
</dbReference>
<feature type="binding site" evidence="6">
    <location>
        <position position="413"/>
    </location>
    <ligand>
        <name>ATP</name>
        <dbReference type="ChEBI" id="CHEBI:30616"/>
    </ligand>
</feature>
<dbReference type="Proteomes" id="UP000027600">
    <property type="component" value="Chromosome I"/>
</dbReference>
<organism evidence="9 10">
    <name type="scientific">Ruminococcus bicirculans</name>
    <name type="common">ex Wegman et al. 2014</name>
    <dbReference type="NCBI Taxonomy" id="1160721"/>
    <lineage>
        <taxon>Bacteria</taxon>
        <taxon>Bacillati</taxon>
        <taxon>Bacillota</taxon>
        <taxon>Clostridia</taxon>
        <taxon>Eubacteriales</taxon>
        <taxon>Oscillospiraceae</taxon>
        <taxon>Ruminococcus</taxon>
    </lineage>
</organism>
<feature type="binding site" evidence="6">
    <location>
        <begin position="86"/>
        <end position="90"/>
    </location>
    <ligand>
        <name>ATP</name>
        <dbReference type="ChEBI" id="CHEBI:30616"/>
    </ligand>
</feature>
<feature type="binding site" evidence="6">
    <location>
        <begin position="29"/>
        <end position="32"/>
    </location>
    <ligand>
        <name>ATP</name>
        <dbReference type="ChEBI" id="CHEBI:30616"/>
    </ligand>
</feature>
<dbReference type="InterPro" id="IPR002423">
    <property type="entry name" value="Cpn60/GroEL/TCP-1"/>
</dbReference>
<proteinExistence type="inferred from homology"/>
<comment type="subcellular location">
    <subcellularLocation>
        <location evidence="6">Cytoplasm</location>
    </subcellularLocation>
</comment>
<keyword evidence="6" id="KW-0963">Cytoplasm</keyword>
<dbReference type="SUPFAM" id="SSF52029">
    <property type="entry name" value="GroEL apical domain-like"/>
    <property type="match status" value="1"/>
</dbReference>
<dbReference type="CDD" id="cd03344">
    <property type="entry name" value="GroEL"/>
    <property type="match status" value="1"/>
</dbReference>
<dbReference type="HAMAP" id="MF_00600">
    <property type="entry name" value="CH60"/>
    <property type="match status" value="1"/>
</dbReference>
<accession>A0ABM9QDQ8</accession>
<dbReference type="SUPFAM" id="SSF48592">
    <property type="entry name" value="GroEL equatorial domain-like"/>
    <property type="match status" value="1"/>
</dbReference>